<feature type="compositionally biased region" description="Basic and acidic residues" evidence="10">
    <location>
        <begin position="4705"/>
        <end position="4715"/>
    </location>
</feature>
<feature type="compositionally biased region" description="Low complexity" evidence="10">
    <location>
        <begin position="4868"/>
        <end position="4879"/>
    </location>
</feature>
<dbReference type="PIRSF" id="PIRSF010340">
    <property type="entry name" value="Midasin"/>
    <property type="match status" value="1"/>
</dbReference>
<dbReference type="FunFam" id="3.40.50.300:FF:000764">
    <property type="entry name" value="Midasin"/>
    <property type="match status" value="1"/>
</dbReference>
<dbReference type="STRING" id="6573.A0A210QA16"/>
<dbReference type="GO" id="GO:0000055">
    <property type="term" value="P:ribosomal large subunit export from nucleus"/>
    <property type="evidence" value="ECO:0007669"/>
    <property type="project" value="TreeGrafter"/>
</dbReference>
<keyword evidence="13" id="KW-1185">Reference proteome</keyword>
<feature type="compositionally biased region" description="Acidic residues" evidence="10">
    <location>
        <begin position="4694"/>
        <end position="4704"/>
    </location>
</feature>
<dbReference type="SMART" id="SM00382">
    <property type="entry name" value="AAA"/>
    <property type="match status" value="5"/>
</dbReference>
<dbReference type="PROSITE" id="PS50234">
    <property type="entry name" value="VWFA"/>
    <property type="match status" value="1"/>
</dbReference>
<reference evidence="12 13" key="1">
    <citation type="journal article" date="2017" name="Nat. Ecol. Evol.">
        <title>Scallop genome provides insights into evolution of bilaterian karyotype and development.</title>
        <authorList>
            <person name="Wang S."/>
            <person name="Zhang J."/>
            <person name="Jiao W."/>
            <person name="Li J."/>
            <person name="Xun X."/>
            <person name="Sun Y."/>
            <person name="Guo X."/>
            <person name="Huan P."/>
            <person name="Dong B."/>
            <person name="Zhang L."/>
            <person name="Hu X."/>
            <person name="Sun X."/>
            <person name="Wang J."/>
            <person name="Zhao C."/>
            <person name="Wang Y."/>
            <person name="Wang D."/>
            <person name="Huang X."/>
            <person name="Wang R."/>
            <person name="Lv J."/>
            <person name="Li Y."/>
            <person name="Zhang Z."/>
            <person name="Liu B."/>
            <person name="Lu W."/>
            <person name="Hui Y."/>
            <person name="Liang J."/>
            <person name="Zhou Z."/>
            <person name="Hou R."/>
            <person name="Li X."/>
            <person name="Liu Y."/>
            <person name="Li H."/>
            <person name="Ning X."/>
            <person name="Lin Y."/>
            <person name="Zhao L."/>
            <person name="Xing Q."/>
            <person name="Dou J."/>
            <person name="Li Y."/>
            <person name="Mao J."/>
            <person name="Guo H."/>
            <person name="Dou H."/>
            <person name="Li T."/>
            <person name="Mu C."/>
            <person name="Jiang W."/>
            <person name="Fu Q."/>
            <person name="Fu X."/>
            <person name="Miao Y."/>
            <person name="Liu J."/>
            <person name="Yu Q."/>
            <person name="Li R."/>
            <person name="Liao H."/>
            <person name="Li X."/>
            <person name="Kong Y."/>
            <person name="Jiang Z."/>
            <person name="Chourrout D."/>
            <person name="Li R."/>
            <person name="Bao Z."/>
        </authorList>
    </citation>
    <scope>NUCLEOTIDE SEQUENCE [LARGE SCALE GENOMIC DNA]</scope>
    <source>
        <strain evidence="12 13">PY_sf001</strain>
    </source>
</reference>
<dbReference type="Pfam" id="PF17865">
    <property type="entry name" value="AAA_lid_5"/>
    <property type="match status" value="1"/>
</dbReference>
<dbReference type="GO" id="GO:0005730">
    <property type="term" value="C:nucleolus"/>
    <property type="evidence" value="ECO:0007669"/>
    <property type="project" value="UniProtKB-SubCell"/>
</dbReference>
<feature type="compositionally biased region" description="Acidic residues" evidence="10">
    <location>
        <begin position="4716"/>
        <end position="4744"/>
    </location>
</feature>
<evidence type="ECO:0000256" key="1">
    <source>
        <dbReference type="ARBA" id="ARBA00004604"/>
    </source>
</evidence>
<comment type="function">
    <text evidence="9">Nuclear chaperone required for maturation and nuclear export of pre-60S ribosome subunits.</text>
</comment>
<feature type="compositionally biased region" description="Basic and acidic residues" evidence="10">
    <location>
        <begin position="4670"/>
        <end position="4688"/>
    </location>
</feature>
<dbReference type="InterPro" id="IPR041190">
    <property type="entry name" value="Midasin_AAA_lid_5"/>
</dbReference>
<feature type="compositionally biased region" description="Basic and acidic residues" evidence="10">
    <location>
        <begin position="4965"/>
        <end position="4978"/>
    </location>
</feature>
<dbReference type="FunFam" id="3.40.50.300:FF:000142">
    <property type="entry name" value="Midasin"/>
    <property type="match status" value="1"/>
</dbReference>
<feature type="compositionally biased region" description="Polar residues" evidence="10">
    <location>
        <begin position="4849"/>
        <end position="4860"/>
    </location>
</feature>
<dbReference type="Proteomes" id="UP000242188">
    <property type="component" value="Unassembled WGS sequence"/>
</dbReference>
<feature type="compositionally biased region" description="Acidic residues" evidence="10">
    <location>
        <begin position="4779"/>
        <end position="4799"/>
    </location>
</feature>
<feature type="compositionally biased region" description="Polar residues" evidence="10">
    <location>
        <begin position="4880"/>
        <end position="4895"/>
    </location>
</feature>
<dbReference type="PANTHER" id="PTHR48103:SF2">
    <property type="entry name" value="MIDASIN"/>
    <property type="match status" value="1"/>
</dbReference>
<evidence type="ECO:0000256" key="8">
    <source>
        <dbReference type="ARBA" id="ARBA00023242"/>
    </source>
</evidence>
<keyword evidence="7 9" id="KW-0143">Chaperone</keyword>
<dbReference type="Gene3D" id="3.40.50.410">
    <property type="entry name" value="von Willebrand factor, type A domain"/>
    <property type="match status" value="1"/>
</dbReference>
<feature type="compositionally biased region" description="Acidic residues" evidence="10">
    <location>
        <begin position="4949"/>
        <end position="4963"/>
    </location>
</feature>
<dbReference type="GO" id="GO:0000027">
    <property type="term" value="P:ribosomal large subunit assembly"/>
    <property type="evidence" value="ECO:0007669"/>
    <property type="project" value="InterPro"/>
</dbReference>
<organism evidence="12 13">
    <name type="scientific">Mizuhopecten yessoensis</name>
    <name type="common">Japanese scallop</name>
    <name type="synonym">Patinopecten yessoensis</name>
    <dbReference type="NCBI Taxonomy" id="6573"/>
    <lineage>
        <taxon>Eukaryota</taxon>
        <taxon>Metazoa</taxon>
        <taxon>Spiralia</taxon>
        <taxon>Lophotrochozoa</taxon>
        <taxon>Mollusca</taxon>
        <taxon>Bivalvia</taxon>
        <taxon>Autobranchia</taxon>
        <taxon>Pteriomorphia</taxon>
        <taxon>Pectinida</taxon>
        <taxon>Pectinoidea</taxon>
        <taxon>Pectinidae</taxon>
        <taxon>Mizuhopecten</taxon>
    </lineage>
</organism>
<dbReference type="FunFam" id="3.40.50.300:FF:000956">
    <property type="entry name" value="Midasin"/>
    <property type="match status" value="1"/>
</dbReference>
<dbReference type="Pfam" id="PF21108">
    <property type="entry name" value="MDN1_4th"/>
    <property type="match status" value="1"/>
</dbReference>
<feature type="compositionally biased region" description="Acidic residues" evidence="10">
    <location>
        <begin position="4839"/>
        <end position="4848"/>
    </location>
</feature>
<dbReference type="InterPro" id="IPR003593">
    <property type="entry name" value="AAA+_ATPase"/>
</dbReference>
<proteinExistence type="inferred from homology"/>
<feature type="compositionally biased region" description="Basic and acidic residues" evidence="10">
    <location>
        <begin position="5034"/>
        <end position="5044"/>
    </location>
</feature>
<feature type="region of interest" description="Disordered" evidence="10">
    <location>
        <begin position="4577"/>
        <end position="5048"/>
    </location>
</feature>
<dbReference type="Pfam" id="PF07728">
    <property type="entry name" value="AAA_5"/>
    <property type="match status" value="7"/>
</dbReference>
<dbReference type="GO" id="GO:0005654">
    <property type="term" value="C:nucleoplasm"/>
    <property type="evidence" value="ECO:0007669"/>
    <property type="project" value="UniProtKB-SubCell"/>
</dbReference>
<feature type="compositionally biased region" description="Basic and acidic residues" evidence="10">
    <location>
        <begin position="4928"/>
        <end position="4947"/>
    </location>
</feature>
<dbReference type="GO" id="GO:0005524">
    <property type="term" value="F:ATP binding"/>
    <property type="evidence" value="ECO:0007669"/>
    <property type="project" value="UniProtKB-KW"/>
</dbReference>
<dbReference type="InterPro" id="IPR027417">
    <property type="entry name" value="P-loop_NTPase"/>
</dbReference>
<dbReference type="PANTHER" id="PTHR48103">
    <property type="entry name" value="MIDASIN-RELATED"/>
    <property type="match status" value="1"/>
</dbReference>
<evidence type="ECO:0000313" key="12">
    <source>
        <dbReference type="EMBL" id="OWF45545.1"/>
    </source>
</evidence>
<dbReference type="CDD" id="cd01460">
    <property type="entry name" value="vWA_midasin"/>
    <property type="match status" value="1"/>
</dbReference>
<comment type="caution">
    <text evidence="12">The sequence shown here is derived from an EMBL/GenBank/DDBJ whole genome shotgun (WGS) entry which is preliminary data.</text>
</comment>
<dbReference type="Pfam" id="PF00092">
    <property type="entry name" value="VWA"/>
    <property type="match status" value="1"/>
</dbReference>
<dbReference type="SUPFAM" id="SSF53300">
    <property type="entry name" value="vWA-like"/>
    <property type="match status" value="1"/>
</dbReference>
<dbReference type="GO" id="GO:0016887">
    <property type="term" value="F:ATP hydrolysis activity"/>
    <property type="evidence" value="ECO:0007669"/>
    <property type="project" value="InterPro"/>
</dbReference>
<evidence type="ECO:0000256" key="5">
    <source>
        <dbReference type="ARBA" id="ARBA00022741"/>
    </source>
</evidence>
<comment type="similarity">
    <text evidence="3 9">Belongs to the midasin family.</text>
</comment>
<protein>
    <recommendedName>
        <fullName evidence="4 9">Midasin</fullName>
    </recommendedName>
</protein>
<feature type="compositionally biased region" description="Polar residues" evidence="10">
    <location>
        <begin position="4904"/>
        <end position="4914"/>
    </location>
</feature>
<evidence type="ECO:0000256" key="10">
    <source>
        <dbReference type="SAM" id="MobiDB-lite"/>
    </source>
</evidence>
<evidence type="ECO:0000256" key="6">
    <source>
        <dbReference type="ARBA" id="ARBA00022840"/>
    </source>
</evidence>
<evidence type="ECO:0000256" key="4">
    <source>
        <dbReference type="ARBA" id="ARBA00017143"/>
    </source>
</evidence>
<accession>A0A210QA16</accession>
<dbReference type="FunFam" id="3.40.50.300:FF:000582">
    <property type="entry name" value="Midasin"/>
    <property type="match status" value="1"/>
</dbReference>
<evidence type="ECO:0000256" key="9">
    <source>
        <dbReference type="PIRNR" id="PIRNR010340"/>
    </source>
</evidence>
<gene>
    <name evidence="12" type="ORF">KP79_PYT07064</name>
</gene>
<dbReference type="InterPro" id="IPR002035">
    <property type="entry name" value="VWF_A"/>
</dbReference>
<evidence type="ECO:0000313" key="13">
    <source>
        <dbReference type="Proteomes" id="UP000242188"/>
    </source>
</evidence>
<feature type="compositionally biased region" description="Basic and acidic residues" evidence="10">
    <location>
        <begin position="4745"/>
        <end position="4762"/>
    </location>
</feature>
<evidence type="ECO:0000259" key="11">
    <source>
        <dbReference type="PROSITE" id="PS50234"/>
    </source>
</evidence>
<keyword evidence="5 9" id="KW-0547">Nucleotide-binding</keyword>
<dbReference type="GO" id="GO:0030687">
    <property type="term" value="C:preribosome, large subunit precursor"/>
    <property type="evidence" value="ECO:0007669"/>
    <property type="project" value="TreeGrafter"/>
</dbReference>
<dbReference type="InterPro" id="IPR036465">
    <property type="entry name" value="vWFA_dom_sf"/>
</dbReference>
<dbReference type="FunFam" id="3.40.50.410:FF:000028">
    <property type="entry name" value="Midasin"/>
    <property type="match status" value="1"/>
</dbReference>
<feature type="compositionally biased region" description="Basic and acidic residues" evidence="10">
    <location>
        <begin position="4546"/>
        <end position="4563"/>
    </location>
</feature>
<evidence type="ECO:0000256" key="3">
    <source>
        <dbReference type="ARBA" id="ARBA00007188"/>
    </source>
</evidence>
<name>A0A210QA16_MIZYE</name>
<dbReference type="SUPFAM" id="SSF52540">
    <property type="entry name" value="P-loop containing nucleoside triphosphate hydrolases"/>
    <property type="match status" value="6"/>
</dbReference>
<dbReference type="CDD" id="cd00009">
    <property type="entry name" value="AAA"/>
    <property type="match status" value="2"/>
</dbReference>
<dbReference type="InterPro" id="IPR012099">
    <property type="entry name" value="Midasin"/>
</dbReference>
<dbReference type="InterPro" id="IPR011704">
    <property type="entry name" value="ATPase_dyneun-rel_AAA"/>
</dbReference>
<dbReference type="OrthoDB" id="422220at2759"/>
<feature type="compositionally biased region" description="Low complexity" evidence="10">
    <location>
        <begin position="4979"/>
        <end position="4993"/>
    </location>
</feature>
<comment type="subcellular location">
    <subcellularLocation>
        <location evidence="1">Nucleus</location>
        <location evidence="1">Nucleolus</location>
    </subcellularLocation>
    <subcellularLocation>
        <location evidence="2">Nucleus</location>
        <location evidence="2">Nucleoplasm</location>
    </subcellularLocation>
</comment>
<dbReference type="Gene3D" id="3.40.50.300">
    <property type="entry name" value="P-loop containing nucleotide triphosphate hydrolases"/>
    <property type="match status" value="7"/>
</dbReference>
<sequence>MKQKQDLLYSLADLFLDPLYTRKICQVCRTVILDIVARAKERSEDEAPHHYVDHINSKFCHALSIAVTLCPDLESYTISYLRQGGLYLPAPPQTKCKMMAESEKQQVCGLLEMIWRFVHVFGKQMTDVVPMDTLMSYLSHYQDKARVVWLCADSVSTMLGMTSHQRDALVCSTLQTDNEGTLSTLKLQHLNWCQDCGLTDQLEDDLSVDLPLETSQQSLTEVIMGLDQADLHHSVVMVAAILLPRISISEESPCATSLVPAESLDNNLRSLALAVSAGSPVLLQGPVGSGKTSLVEHLAKLTGRVKSPHLMKIQLGDQTDSKALLGTYRCTDIPGEFVWQAGVLTRAVTEGHWVLLEDIDSAPMDVISVLLPLLERHTLSVPGHGDNIPAAPGFQLFATQRLLGSGSGWHRQHSSSSILLEKMWTKVNVEPLSRSELEKVINTLHPHLSPVTEKLLNIYFMLSAGKHELGAGDSLSDEVGKFLSHDGRLISTRDLMNWCRRIAPDFNVSSTTTAKHVLQEALDCFAACLPKLNKRVLVAEAIGAKLNVTKVMAEYFCCKHKPEVKLTSTSFTCGRVQLEKKAAEIGSIMRTQQSTFSFTRQSSALLEQVSVCVGKNEPVLLVGETGTGKTSSVQFLAEQLGHTLKVINMNQQSDSSDLLGGFKPVDMKHVIRPFKEDFEILFCSTFSRKENSKFLSHIQECFAKQKWETMLTLMEHTMKPAIQRSRSGKEKNKDSLDQWLEVRRHLQQLKVQIKQKENVLAFSFIEGSLVRAVKTGDWVLLDEINLAAAETLECLSGLLESSTGSVILTERGDVEQVVRHSDFRLFACMNPATDVGKKDLPTGIRNRFTELYVDEAEESPDLKIIVSDYLKGLSLSGAQIDGIVKFYLTVREQAAKHLTDGTGHKPHFSLRTLCRALRYSSRNPCGLVLRSLYEGFCLSFLTQLDRASHPLVEKLVCRHILGKTNINSILKKDIPMPADGKYQFVEGYWISVGAVKPVNQDKYILTPSVRANLKDLSRVVSAGQHPVLIQGETSVGKTSLVTWLAQTTGNMCVRVNNHEHTDLQEYIGSYSADQHGKLVFQEGVLVEAMRKGHWIILDELNLAPTDVLEALNRLLDDNRELFIAETQDTVKAHPKFMLFATQNPPGQYGGRKMLSRAFRNRFVELHFDQIPSKELETILHQRCDLPMSYAKRLVTTMLDLQTRRRGSGVFAGKQGFMTLRDLFRWAERYKCRNVDNKHKKFYDWDQHMADHGYMLLAGRVRRPEEVTLVLEVIQKHLKRPVDPDKLFTLGPDTSPTTVKLLQEVTHQTVSEFGHIVWTYNMRRLAVLIGQSIQFNEPVLLVGETGCGKTTVCQLYAALKKSKLRNINCHLHTESADFLGGLRPCRSHDQNQGEGGERKLFEWVDGPLVISMREGSMFLVDEISLADDSVLERLNSVLEPERTLLLAEKGGGNSHHDEVDSVVAKKGFQIFATMNPGGDFGKKELSPALRNRFTEIWCAQTEQSQDLVDIVEHNLKSGIHLCNQEDGTSGIGRAMMDFIRWFSNNDIAKRCTVSIRDILSWVHFINTCSKTLDEEGMETDDHNYNKLDPALAFIHGACLVFLDGLGSGTTSRGNDADIRYVRDLALKFLLKLVNHMTHQVYSLATLGLIDCTGQPKTESFSSLTTTGHSELDDAVQTTNTQFCIHPFAISRGMKRYEDGDGYALKAPTTCVNAQRILRALQLTRPLLLEGSPGVGKTSLVAAIAKAAGQELVRINLSEQTDVTDLFGADLPVEGQEGGVFAWRDGPLLQALKAGHWIVLDELNLASQSVLEGLNACLDHRAEVYVPELGQTFHIQHDKTRLFACQNPLNQGGGRKGLPRSFLNRFTQVYVEPLTMADLTFISRTMYPSIPPDLLTHMVTFNMQIHQEITVDKSWGQKGSPWEFNLRDLFRWCDLLCHSQAVSGFNPGEYVGLLYRERLRTLQDKDKVKDLYEKTFPDNLTFYTPSRYVTISDSVIQAGHSFLPCEEYVSRETTRSLYLLHHLLEPMEAVMKCVQMNWMSILVGPQSCGKTSLVQLLSSLTGHHLHVLAMNSAMDTTELLGGFEQADIQNHVEKLIYRTESVVSNTTILLLQGQQVDMAGKLQQSWNSFRQHEDTESGTKLSSVEELQAVKVRVTRLSEVISTIQQSLQTQTSDKGAEFLKTVTDLESDLTKMTSKLALTSVGTGGGAFEWIDSVLVQALQAGHWLLVDNVNFCSASVLDRLNALLEPHGVLTINERGVIDGAIPTITPHPDFRLFLAMDPKFGEISRAMRNRGVEIFIPGEEDGSPYSQHDIKVMLQGQGLLDAGACDWLMALHSVMRENISFGERPVILDLIHAAMVTQQQRDRGIALVKALMHASCDVYVKNIRAVVTRKLARQLWEDHCHLLGDVSSDVTGVTMEITSTKDFHEDKQLSNVKIHGDTFLTVLERCIHLLKKREFSELRCRMQNLWHAGILFLNLSSRSHRQLHFDWLISTIKRVWPDKNRCALNKEELSALEAFAENLCESLQHVMTGELVVPLTQYNQDDLFSCNIADLLVNGPVDARWNPQALQQFFLTCQQTSNYNIQFNRFHMMQAAVIKLNSASDEALLERLRAFTNKSALGRRDHTELCDMYVLLSQKEELLKGINSLQLCDYADVVKVLDAVTWWCRLLEACDGSIKGEEIEYHYMALHWYMFYKRTWLLLKDSLPPHLHSVVNHLHPSFEHNDKQFVHFWKSISHPAPFKTKQEAAMTLTLGDLCRAVDLEVESVAMVTRKKVKLLLCDGGQTMVVMLKAMAALHRDTECNDDNYHVMVKQIHDSLKKFDLDQKNDDNMATDIIQSQPGNVGHTKATWSPWQHVCLWPLFEYTSLVAEAALLPRLYNGNVPEGCTTLTDFCMTFTPVSPAQVTLYNDLRHTNPQQQSRMILYKQSFRKTWNCTAVKHMDSWLHWSEGEDEDTASQLKDSVYGPYAFHMATPTYAVCTFLCGVGDEKRSLGSAPSDLQCLQVSLGQCQAQAQRLALVAKHLWSHAALLSCQQYSPRCLEKQHLLEVFVFFLKSVSSVVSTDKVESYNRLFSDIQTMMMEVRGQTVIEEVRCEVVIEGLLRDRIDSCQSCLTESLPDLKCQIERCFCSVFKVFGADPVSLVDVGTAWLHLGLLHRALLVPTVSVDPVEKVAVKLKYARQELEDIQAELSVYGQHHLSATGQPVSSLPDHLLHPRIPHLVAMTKYLQEKVTKLELQQAYRPKPSKFKFLVSDIRDYMSSVGNEDHILQLLDRLKSVAKTTGNEFAEERMWQKTQESFLDNLDTRYPEYRDLVTPFSLTVALVRHGVRLVAGSAQQQQVRQQLIGQQSHGELEEKLMMMAKFPTISKAYPSNLDLVKSLTSDLTSSLLLTVIRRKDTQDIKYRQEKQLISRLLHASLDLVKSDSLARRELTSDMTFTLSLLFHQFVTTWQRQEEAKKEREREEESLYRYKSKVHGDDRHIDVIEEEEFRSSFPTFVNEFVDITGTDTLDESEGMETQHDTGGAEQEETTLDMITEEEMYHVYQSHHQVFTSLCRANWLPRLPAPQVDSQDLVAPYLSTYCVGSVIATLTYDILSNEVDSQVIGGHLLASQLIQEQITPSVSCGKDLTPVTGKPTFDIYHDPNVAEVVQCRPVLERLTARVQELLSEWPDHPTLRQLMKIADRILTFPVTCSIMKFLTGLELLLEKAQEWESNAARHVSMVTQLADVSLLIMQWRKLELSCWSQCLESVRRKHKCHASRWWFHLYQLIQAFLQQRSQVEEDHGPAGQTDEGGSSQAEILKSFKQFMERATLGDYSLRLGMLKAFHCQLVVMETSPKQATLLSFLWNLHQFYDQFTDIIQKELDRLMSPILKELKGFVKIARWTDMNYWALKQTTEKTHRTLHKQMKSFKAILELPIQGILREGNAEVDSVSQPSSWLMDLSHAVSSINFTSTVQKTIDLPAFMTEELFPLQCRLLSLCHRAGKHLTKYTTNTGYTDHITSMDEATGEIIETIHELQSLEVNQSADKDKQKSEAKHIHQKKRKALADLFKHLAFTGLSYRKGLVLMNKTESQNDALLVPPVNLTALVQQNPDIELGNVLTTLGDGCSQYYNSCIARKVRFMAALQTPSNELGVGNIDRCKGFTEHLFDILIRQYRGLSSISEGFNKLSEMTSVLARLEEDMSRPQPPVQQLTDWTAQIKALLVTVLEGMVQFEALLNCCPSPGNGLSPHPSPFPSSHLSLMALVCHGDQVWSEASDKVKKIQASIKDVQSKLLNVTEGRWLLTWSDLDLISSLMCDLEGMVPNLESVEEGFRAPGCSHQSAFTETLSFLRQHITHTASQFHDWRIEALNQTTGIQVTMETRSSKEFGTKVEVMITSLLLVIQNLSKLYVQQDDNLEEGKDEESQEGHFVKLLCDKVEQEGVILSCDKIQAELQVLLNELTVLWDTETGRACSAPCGQMLVRCLPLITHFLSVVQNNFLQQLAVTRTTGKLLSTLLGVFTELTTKGFCLPAEFAEEIAGEGATDFVDIEGGGMGEGEGTKDVSDQIETEDQLEDTRQQNEKKEPQDHPDVASEENAIEMSEDFDANAQDLEDVDKKSDDGEDEDDDDEDKLDKQMGEVDEQDADKLDEQMWGSDDDQEEDENRKDKEEESGPGAGQEAESQLVAKDENTDKDDGEDTKDQEKKDEDQTEENKDIQPHQQQEMDESEYDDDRIDPHHGNKEQEEQPEAMDLPEDLNLDDNEEEEKATDGPDDDTSKPEEGKEENEVKEEITPGEEEDMEDKDKQENPDDGSAEDKEEKEEEGFEESETQDKKDMTEGQQDSSEEQKDEEGQDDTPGFSAQDDKTEEREEEEMEENDPSPNEYQGQSSHGVDDVEQSEQAQSQAGESQNDQQQTDNVGTTSTEQLEGHEGESSSKVTHGAAQQDNKRPLKRKPGQSDSDRSLGSRDNKYKKLKTVEDTAQEEEDKEERETESDLYQHIKDSKSHDTQTLDTATDDQQQQQALPNMEEEEEEAPQQDEDVDMQEEETNQTEEKAATKMSAKLTGKKEESSKGVDEEAVMETDDNVKHEIDGEVVTTAMVARGPDSTIHTADHQLHIPTQDFDIEKLRSELEEQLVTWFDACSLQNESVAAEAWHKYEALTTSLSQELCEQLRLVLEPSQATKLKGDYRTGKRLNMRKVIPYIASQFRKDKIWLRRTKPSKRQYQIMLAIDDSSSMVDNHSKQLAYESLALIANALTLLESGDLGICSFGESVRLLHPFTEQFTTQSGARLLQHFTFEQKKTKIAQLLKQMTSLMVDARSRQQGTLSNPDTSQLLLIVSDGRGLFVEGMETVKAAVRQAREARLFLVFVIIDNPENKDSILDIRVPVFKEPGQMPEIKSYMDHFPFPFYIILRDINSMPSVLCDALRQWFELVTSV</sequence>
<keyword evidence="6 9" id="KW-0067">ATP-binding</keyword>
<dbReference type="Pfam" id="PF17867">
    <property type="entry name" value="AAA_lid_7"/>
    <property type="match status" value="3"/>
</dbReference>
<dbReference type="InterPro" id="IPR040848">
    <property type="entry name" value="AAA_lid_7"/>
</dbReference>
<evidence type="ECO:0000256" key="7">
    <source>
        <dbReference type="ARBA" id="ARBA00023186"/>
    </source>
</evidence>
<feature type="compositionally biased region" description="Acidic residues" evidence="10">
    <location>
        <begin position="4813"/>
        <end position="4824"/>
    </location>
</feature>
<feature type="region of interest" description="Disordered" evidence="10">
    <location>
        <begin position="4518"/>
        <end position="4564"/>
    </location>
</feature>
<dbReference type="InterPro" id="IPR048617">
    <property type="entry name" value="MDN1_AAA_lid_4"/>
</dbReference>
<dbReference type="EMBL" id="NEDP02004470">
    <property type="protein sequence ID" value="OWF45545.1"/>
    <property type="molecule type" value="Genomic_DNA"/>
</dbReference>
<keyword evidence="8 9" id="KW-0539">Nucleus</keyword>
<feature type="compositionally biased region" description="Acidic residues" evidence="10">
    <location>
        <begin position="4996"/>
        <end position="5019"/>
    </location>
</feature>
<feature type="domain" description="VWFA" evidence="11">
    <location>
        <begin position="5194"/>
        <end position="5395"/>
    </location>
</feature>
<evidence type="ECO:0000256" key="2">
    <source>
        <dbReference type="ARBA" id="ARBA00004642"/>
    </source>
</evidence>
<feature type="compositionally biased region" description="Acidic residues" evidence="10">
    <location>
        <begin position="4592"/>
        <end position="4602"/>
    </location>
</feature>